<evidence type="ECO:0000256" key="6">
    <source>
        <dbReference type="ARBA" id="ARBA00022989"/>
    </source>
</evidence>
<evidence type="ECO:0000256" key="8">
    <source>
        <dbReference type="ARBA" id="ARBA00023065"/>
    </source>
</evidence>
<feature type="transmembrane region" description="Helical" evidence="12">
    <location>
        <begin position="29"/>
        <end position="54"/>
    </location>
</feature>
<keyword evidence="9 12" id="KW-0472">Membrane</keyword>
<evidence type="ECO:0000256" key="9">
    <source>
        <dbReference type="ARBA" id="ARBA00023136"/>
    </source>
</evidence>
<evidence type="ECO:0000256" key="11">
    <source>
        <dbReference type="RuleBase" id="RU362091"/>
    </source>
</evidence>
<protein>
    <submittedName>
        <fullName evidence="13">Sodium-coupled monocarboxylate transporter 1-like protein 1</fullName>
    </submittedName>
</protein>
<keyword evidence="4" id="KW-1003">Cell membrane</keyword>
<keyword evidence="14" id="KW-1185">Reference proteome</keyword>
<accession>A0A443SIS1</accession>
<dbReference type="GO" id="GO:0005886">
    <property type="term" value="C:plasma membrane"/>
    <property type="evidence" value="ECO:0007669"/>
    <property type="project" value="UniProtKB-SubCell"/>
</dbReference>
<evidence type="ECO:0000256" key="7">
    <source>
        <dbReference type="ARBA" id="ARBA00023053"/>
    </source>
</evidence>
<keyword evidence="10" id="KW-0739">Sodium transport</keyword>
<dbReference type="VEuPathDB" id="VectorBase:LDEU004658"/>
<feature type="transmembrane region" description="Helical" evidence="12">
    <location>
        <begin position="192"/>
        <end position="213"/>
    </location>
</feature>
<keyword evidence="5 12" id="KW-0812">Transmembrane</keyword>
<dbReference type="PANTHER" id="PTHR42985:SF40">
    <property type="entry name" value="LD47995P-RELATED"/>
    <property type="match status" value="1"/>
</dbReference>
<gene>
    <name evidence="13" type="ORF">B4U80_00243</name>
</gene>
<feature type="transmembrane region" description="Helical" evidence="12">
    <location>
        <begin position="133"/>
        <end position="153"/>
    </location>
</feature>
<dbReference type="Gene3D" id="1.20.1730.10">
    <property type="entry name" value="Sodium/glucose cotransporter"/>
    <property type="match status" value="1"/>
</dbReference>
<dbReference type="InterPro" id="IPR001734">
    <property type="entry name" value="Na/solute_symporter"/>
</dbReference>
<comment type="caution">
    <text evidence="13">The sequence shown here is derived from an EMBL/GenBank/DDBJ whole genome shotgun (WGS) entry which is preliminary data.</text>
</comment>
<evidence type="ECO:0000256" key="4">
    <source>
        <dbReference type="ARBA" id="ARBA00022475"/>
    </source>
</evidence>
<evidence type="ECO:0000256" key="1">
    <source>
        <dbReference type="ARBA" id="ARBA00004651"/>
    </source>
</evidence>
<keyword evidence="8" id="KW-0406">Ion transport</keyword>
<proteinExistence type="inferred from homology"/>
<feature type="transmembrane region" description="Helical" evidence="12">
    <location>
        <begin position="259"/>
        <end position="284"/>
    </location>
</feature>
<dbReference type="EMBL" id="NCKV01002058">
    <property type="protein sequence ID" value="RWS27382.1"/>
    <property type="molecule type" value="Genomic_DNA"/>
</dbReference>
<dbReference type="InterPro" id="IPR038377">
    <property type="entry name" value="Na/Glc_symporter_sf"/>
</dbReference>
<feature type="transmembrane region" description="Helical" evidence="12">
    <location>
        <begin position="89"/>
        <end position="112"/>
    </location>
</feature>
<dbReference type="STRING" id="299467.A0A443SIS1"/>
<dbReference type="InterPro" id="IPR051163">
    <property type="entry name" value="Sodium:Solute_Symporter_SSF"/>
</dbReference>
<evidence type="ECO:0000256" key="12">
    <source>
        <dbReference type="SAM" id="Phobius"/>
    </source>
</evidence>
<dbReference type="OrthoDB" id="6515861at2759"/>
<name>A0A443SIS1_9ACAR</name>
<evidence type="ECO:0000256" key="10">
    <source>
        <dbReference type="ARBA" id="ARBA00023201"/>
    </source>
</evidence>
<dbReference type="Proteomes" id="UP000288716">
    <property type="component" value="Unassembled WGS sequence"/>
</dbReference>
<comment type="similarity">
    <text evidence="2 11">Belongs to the sodium:solute symporter (SSF) (TC 2.A.21) family.</text>
</comment>
<dbReference type="PANTHER" id="PTHR42985">
    <property type="entry name" value="SODIUM-COUPLED MONOCARBOXYLATE TRANSPORTER"/>
    <property type="match status" value="1"/>
</dbReference>
<comment type="subcellular location">
    <subcellularLocation>
        <location evidence="1">Cell membrane</location>
        <topology evidence="1">Multi-pass membrane protein</topology>
    </subcellularLocation>
</comment>
<organism evidence="13 14">
    <name type="scientific">Leptotrombidium deliense</name>
    <dbReference type="NCBI Taxonomy" id="299467"/>
    <lineage>
        <taxon>Eukaryota</taxon>
        <taxon>Metazoa</taxon>
        <taxon>Ecdysozoa</taxon>
        <taxon>Arthropoda</taxon>
        <taxon>Chelicerata</taxon>
        <taxon>Arachnida</taxon>
        <taxon>Acari</taxon>
        <taxon>Acariformes</taxon>
        <taxon>Trombidiformes</taxon>
        <taxon>Prostigmata</taxon>
        <taxon>Anystina</taxon>
        <taxon>Parasitengona</taxon>
        <taxon>Trombiculoidea</taxon>
        <taxon>Trombiculidae</taxon>
        <taxon>Leptotrombidium</taxon>
    </lineage>
</organism>
<evidence type="ECO:0000313" key="14">
    <source>
        <dbReference type="Proteomes" id="UP000288716"/>
    </source>
</evidence>
<evidence type="ECO:0000256" key="3">
    <source>
        <dbReference type="ARBA" id="ARBA00022448"/>
    </source>
</evidence>
<dbReference type="Pfam" id="PF00474">
    <property type="entry name" value="SSF"/>
    <property type="match status" value="1"/>
</dbReference>
<dbReference type="AlphaFoldDB" id="A0A443SIS1"/>
<dbReference type="GO" id="GO:0006814">
    <property type="term" value="P:sodium ion transport"/>
    <property type="evidence" value="ECO:0007669"/>
    <property type="project" value="UniProtKB-KW"/>
</dbReference>
<evidence type="ECO:0000313" key="13">
    <source>
        <dbReference type="EMBL" id="RWS27382.1"/>
    </source>
</evidence>
<sequence>MWCGNYCTTQTEVQRYCNVATKKKAKLAIYVNLVGVIAIISLACLAGIALYAYYDHCDPLKLELIKKSDQLMPFFVMETLSDYPGVPGLFVSCVFSASLSTLSSGFNALAAVTWDDFLSRTNVSKLSESQTKTLSKIVAASYGLLAIGMAFMVGQIGSVLQAAISLSGALVGPLFGVYLLGILCSFANATGVLIGLFSGEFFALWILVGSMLYPPSGIQMATYTDKCPLNFTATAIPVTSQLLVTEPIPTTEPMGLLKLYHIAFLLVPISGFLISASVGIIASLCTGGLNNVKNVNPKYMSILAFKLWPSSCVPNRKPEEENSGFTSGSQSKEHIYSHENLANNILADEKQEKNLGKTIENGYKNGHCINMEMANHNNRIKTTETENGYFTTF</sequence>
<reference evidence="13 14" key="1">
    <citation type="journal article" date="2018" name="Gigascience">
        <title>Genomes of trombidid mites reveal novel predicted allergens and laterally-transferred genes associated with secondary metabolism.</title>
        <authorList>
            <person name="Dong X."/>
            <person name="Chaisiri K."/>
            <person name="Xia D."/>
            <person name="Armstrong S.D."/>
            <person name="Fang Y."/>
            <person name="Donnelly M.J."/>
            <person name="Kadowaki T."/>
            <person name="McGarry J.W."/>
            <person name="Darby A.C."/>
            <person name="Makepeace B.L."/>
        </authorList>
    </citation>
    <scope>NUCLEOTIDE SEQUENCE [LARGE SCALE GENOMIC DNA]</scope>
    <source>
        <strain evidence="13">UoL-UT</strain>
    </source>
</reference>
<dbReference type="GO" id="GO:0015293">
    <property type="term" value="F:symporter activity"/>
    <property type="evidence" value="ECO:0007669"/>
    <property type="project" value="TreeGrafter"/>
</dbReference>
<dbReference type="PROSITE" id="PS50283">
    <property type="entry name" value="NA_SOLUT_SYMP_3"/>
    <property type="match status" value="1"/>
</dbReference>
<evidence type="ECO:0000256" key="2">
    <source>
        <dbReference type="ARBA" id="ARBA00006434"/>
    </source>
</evidence>
<keyword evidence="7" id="KW-0915">Sodium</keyword>
<keyword evidence="3" id="KW-0813">Transport</keyword>
<keyword evidence="6 12" id="KW-1133">Transmembrane helix</keyword>
<evidence type="ECO:0000256" key="5">
    <source>
        <dbReference type="ARBA" id="ARBA00022692"/>
    </source>
</evidence>